<dbReference type="RefSeq" id="WP_261936442.1">
    <property type="nucleotide sequence ID" value="NZ_AP018817.1"/>
</dbReference>
<dbReference type="Gene3D" id="1.20.1600.10">
    <property type="entry name" value="Outer membrane efflux proteins (OEP)"/>
    <property type="match status" value="1"/>
</dbReference>
<keyword evidence="2" id="KW-0175">Coiled coil</keyword>
<proteinExistence type="inferred from homology"/>
<feature type="coiled-coil region" evidence="2">
    <location>
        <begin position="247"/>
        <end position="274"/>
    </location>
</feature>
<comment type="similarity">
    <text evidence="1">Belongs to the outer membrane factor (OMF) (TC 1.B.17) family.</text>
</comment>
<dbReference type="InterPro" id="IPR003423">
    <property type="entry name" value="OMP_efflux"/>
</dbReference>
<name>A0ABM7G245_9SPHN</name>
<keyword evidence="3" id="KW-0472">Membrane</keyword>
<evidence type="ECO:0000313" key="5">
    <source>
        <dbReference type="Proteomes" id="UP001059971"/>
    </source>
</evidence>
<organism evidence="4 5">
    <name type="scientific">Sphingomonas bisphenolicum</name>
    <dbReference type="NCBI Taxonomy" id="296544"/>
    <lineage>
        <taxon>Bacteria</taxon>
        <taxon>Pseudomonadati</taxon>
        <taxon>Pseudomonadota</taxon>
        <taxon>Alphaproteobacteria</taxon>
        <taxon>Sphingomonadales</taxon>
        <taxon>Sphingomonadaceae</taxon>
        <taxon>Sphingomonas</taxon>
    </lineage>
</organism>
<dbReference type="PANTHER" id="PTHR30203:SF24">
    <property type="entry name" value="BLR4935 PROTEIN"/>
    <property type="match status" value="1"/>
</dbReference>
<feature type="transmembrane region" description="Helical" evidence="3">
    <location>
        <begin position="7"/>
        <end position="24"/>
    </location>
</feature>
<protein>
    <submittedName>
        <fullName evidence="4">Divalent cation transporter</fullName>
    </submittedName>
</protein>
<keyword evidence="5" id="KW-1185">Reference proteome</keyword>
<evidence type="ECO:0000256" key="1">
    <source>
        <dbReference type="ARBA" id="ARBA00007613"/>
    </source>
</evidence>
<dbReference type="SUPFAM" id="SSF56954">
    <property type="entry name" value="Outer membrane efflux proteins (OEP)"/>
    <property type="match status" value="1"/>
</dbReference>
<sequence length="477" mass="50871">MTATIQEISWAIASIGFIVAAFLLQNGGFVSRPSLGRFRLLPTMLMMTGCAHYAPEPLIDTPDILAAPAAVSLVRPYGRASSPPTQAINLSGPLDEDAIAALAVTANPDLKALRARNGVNDAQVFSAGLMPDPTVSLGIDPILSGADPVAGLASALGLDLNALRTRAVARQQAQAQRRQARMDLVWAEWQTAGQARLQAVRIAALEAQSVVARDSLASAEHLLARYGAAAGRGDVSADPLQGARIAALDAQQVARQAEKDLAAARLELNRLLGLPPTYRLRIAPVAAFAPLPDADQLFALARQERSDLRALREGYDAQEAALRKAILDQFPTLDLTINGGRDTGRNVTLGPAIGFTLPLWNRNRGGIAIEKATRAALKAEYEARLFKTRAEIAAAVAALAIARRQYTDLDGGLAEATRQAEASRRAATRGDLPDATARAAEQILRDRQLLRLHSAQDMAEQAIALELLTGATREQWK</sequence>
<keyword evidence="3" id="KW-0812">Transmembrane</keyword>
<evidence type="ECO:0000256" key="3">
    <source>
        <dbReference type="SAM" id="Phobius"/>
    </source>
</evidence>
<dbReference type="Proteomes" id="UP001059971">
    <property type="component" value="Chromosome 1"/>
</dbReference>
<gene>
    <name evidence="4" type="primary">czcC</name>
    <name evidence="4" type="ORF">SBA_ch1_15420</name>
</gene>
<evidence type="ECO:0000313" key="4">
    <source>
        <dbReference type="EMBL" id="BBF69342.1"/>
    </source>
</evidence>
<dbReference type="EMBL" id="AP018817">
    <property type="protein sequence ID" value="BBF69342.1"/>
    <property type="molecule type" value="Genomic_DNA"/>
</dbReference>
<dbReference type="PANTHER" id="PTHR30203">
    <property type="entry name" value="OUTER MEMBRANE CATION EFFLUX PROTEIN"/>
    <property type="match status" value="1"/>
</dbReference>
<accession>A0ABM7G245</accession>
<reference evidence="4" key="1">
    <citation type="submission" date="2018-07" db="EMBL/GenBank/DDBJ databases">
        <title>Complete genome sequence of Sphingomonas bisphenolicum strain AO1, a bisphenol A degradative bacterium isolated from Japanese farm field.</title>
        <authorList>
            <person name="Murakami M."/>
            <person name="Koh M."/>
            <person name="Koba S."/>
            <person name="Matsumura Y."/>
        </authorList>
    </citation>
    <scope>NUCLEOTIDE SEQUENCE</scope>
    <source>
        <strain evidence="4">AO1</strain>
    </source>
</reference>
<keyword evidence="3" id="KW-1133">Transmembrane helix</keyword>
<dbReference type="Pfam" id="PF02321">
    <property type="entry name" value="OEP"/>
    <property type="match status" value="1"/>
</dbReference>
<dbReference type="InterPro" id="IPR010131">
    <property type="entry name" value="MdtP/NodT-like"/>
</dbReference>
<evidence type="ECO:0000256" key="2">
    <source>
        <dbReference type="SAM" id="Coils"/>
    </source>
</evidence>